<evidence type="ECO:0000313" key="1">
    <source>
        <dbReference type="EMBL" id="KAJ8125324.1"/>
    </source>
</evidence>
<dbReference type="Proteomes" id="UP001153332">
    <property type="component" value="Unassembled WGS sequence"/>
</dbReference>
<dbReference type="EMBL" id="JAPUUL010002428">
    <property type="protein sequence ID" value="KAJ8125324.1"/>
    <property type="molecule type" value="Genomic_DNA"/>
</dbReference>
<comment type="caution">
    <text evidence="1">The sequence shown here is derived from an EMBL/GenBank/DDBJ whole genome shotgun (WGS) entry which is preliminary data.</text>
</comment>
<protein>
    <submittedName>
        <fullName evidence="1">Uncharacterized protein</fullName>
    </submittedName>
</protein>
<evidence type="ECO:0000313" key="2">
    <source>
        <dbReference type="Proteomes" id="UP001153332"/>
    </source>
</evidence>
<gene>
    <name evidence="1" type="ORF">O1611_g8314</name>
</gene>
<reference evidence="1" key="1">
    <citation type="submission" date="2022-12" db="EMBL/GenBank/DDBJ databases">
        <title>Genome Sequence of Lasiodiplodia mahajangana.</title>
        <authorList>
            <person name="Buettner E."/>
        </authorList>
    </citation>
    <scope>NUCLEOTIDE SEQUENCE</scope>
    <source>
        <strain evidence="1">VT137</strain>
    </source>
</reference>
<accession>A0ACC2JD75</accession>
<organism evidence="1 2">
    <name type="scientific">Lasiodiplodia mahajangana</name>
    <dbReference type="NCBI Taxonomy" id="1108764"/>
    <lineage>
        <taxon>Eukaryota</taxon>
        <taxon>Fungi</taxon>
        <taxon>Dikarya</taxon>
        <taxon>Ascomycota</taxon>
        <taxon>Pezizomycotina</taxon>
        <taxon>Dothideomycetes</taxon>
        <taxon>Dothideomycetes incertae sedis</taxon>
        <taxon>Botryosphaeriales</taxon>
        <taxon>Botryosphaeriaceae</taxon>
        <taxon>Lasiodiplodia</taxon>
    </lineage>
</organism>
<sequence length="382" mass="43563">MASVKAEPMVKPDPSIKPDPDAINSLPGVMSDDDIYEDAGDLEFADFNPATNPAAADVYLTHVPKYLYQAWANLDDDEEIRIGTVRKWIEVGKDGRQTEKMALLLDHTKASHQTIPKEYTLETKDMSLSNAFLFTEQDLPGFKSRSHGANSDLPPHLRRRQEQQQQRPENKTQQPEGGVKKNKYQPRYRKAIPKKTTLAGKFSREINCLPVWTDETKHILKTMNDDAMKPKVSTSIVKSFDPSGVIQAGAHVANDKFSNMVRTAPEQKNKKKQKEEKAARLPQSELRDRIFQCYEQYAYWPLKGFKQTLRQPEAWLRENLEELAVLHKSGRFANHWELKPEYKRQNIKSIEGTPPSPAANDSDFDGDDDNIEMEDVVKPEGD</sequence>
<name>A0ACC2JD75_9PEZI</name>
<proteinExistence type="predicted"/>
<keyword evidence="2" id="KW-1185">Reference proteome</keyword>